<evidence type="ECO:0000256" key="4">
    <source>
        <dbReference type="SAM" id="MobiDB-lite"/>
    </source>
</evidence>
<dbReference type="SUPFAM" id="SSF54160">
    <property type="entry name" value="Chromo domain-like"/>
    <property type="match status" value="1"/>
</dbReference>
<feature type="region of interest" description="Disordered" evidence="4">
    <location>
        <begin position="126"/>
        <end position="253"/>
    </location>
</feature>
<dbReference type="AlphaFoldDB" id="B8LZ96"/>
<proteinExistence type="predicted"/>
<name>B8LZ96_TALSN</name>
<protein>
    <submittedName>
        <fullName evidence="6">Chromo domain protein Chp1p, putative</fullName>
    </submittedName>
</protein>
<gene>
    <name evidence="6" type="ORF">TSTA_088850</name>
</gene>
<dbReference type="InterPro" id="IPR051219">
    <property type="entry name" value="Heterochromatin_chromo-domain"/>
</dbReference>
<feature type="compositionally biased region" description="Basic and acidic residues" evidence="4">
    <location>
        <begin position="296"/>
        <end position="311"/>
    </location>
</feature>
<evidence type="ECO:0000256" key="2">
    <source>
        <dbReference type="ARBA" id="ARBA00011353"/>
    </source>
</evidence>
<dbReference type="GO" id="GO:0006338">
    <property type="term" value="P:chromatin remodeling"/>
    <property type="evidence" value="ECO:0007669"/>
    <property type="project" value="UniProtKB-ARBA"/>
</dbReference>
<accession>B8LZ96</accession>
<dbReference type="OMA" id="WKIMFRP"/>
<feature type="region of interest" description="Disordered" evidence="4">
    <location>
        <begin position="349"/>
        <end position="368"/>
    </location>
</feature>
<feature type="region of interest" description="Disordered" evidence="4">
    <location>
        <begin position="670"/>
        <end position="723"/>
    </location>
</feature>
<dbReference type="InParanoid" id="B8LZ96"/>
<keyword evidence="7" id="KW-1185">Reference proteome</keyword>
<dbReference type="PROSITE" id="PS50013">
    <property type="entry name" value="CHROMO_2"/>
    <property type="match status" value="1"/>
</dbReference>
<dbReference type="eggNOG" id="ENOG502STGS">
    <property type="taxonomic scope" value="Eukaryota"/>
</dbReference>
<organism evidence="6 7">
    <name type="scientific">Talaromyces stipitatus (strain ATCC 10500 / CBS 375.48 / QM 6759 / NRRL 1006)</name>
    <name type="common">Penicillium stipitatum</name>
    <dbReference type="NCBI Taxonomy" id="441959"/>
    <lineage>
        <taxon>Eukaryota</taxon>
        <taxon>Fungi</taxon>
        <taxon>Dikarya</taxon>
        <taxon>Ascomycota</taxon>
        <taxon>Pezizomycotina</taxon>
        <taxon>Eurotiomycetes</taxon>
        <taxon>Eurotiomycetidae</taxon>
        <taxon>Eurotiales</taxon>
        <taxon>Trichocomaceae</taxon>
        <taxon>Talaromyces</taxon>
        <taxon>Talaromyces sect. Talaromyces</taxon>
    </lineage>
</organism>
<feature type="compositionally biased region" description="Basic and acidic residues" evidence="4">
    <location>
        <begin position="614"/>
        <end position="626"/>
    </location>
</feature>
<dbReference type="VEuPathDB" id="FungiDB:TSTA_088850"/>
<feature type="region of interest" description="Disordered" evidence="4">
    <location>
        <begin position="1126"/>
        <end position="1207"/>
    </location>
</feature>
<reference evidence="7" key="1">
    <citation type="journal article" date="2015" name="Genome Announc.">
        <title>Genome sequence of the AIDS-associated pathogen Penicillium marneffei (ATCC18224) and its near taxonomic relative Talaromyces stipitatus (ATCC10500).</title>
        <authorList>
            <person name="Nierman W.C."/>
            <person name="Fedorova-Abrams N.D."/>
            <person name="Andrianopoulos A."/>
        </authorList>
    </citation>
    <scope>NUCLEOTIDE SEQUENCE [LARGE SCALE GENOMIC DNA]</scope>
    <source>
        <strain evidence="7">ATCC 10500 / CBS 375.48 / QM 6759 / NRRL 1006</strain>
    </source>
</reference>
<dbReference type="HOGENOM" id="CLU_009138_0_0_1"/>
<dbReference type="STRING" id="441959.B8LZ96"/>
<dbReference type="PhylomeDB" id="B8LZ96"/>
<feature type="compositionally biased region" description="Polar residues" evidence="4">
    <location>
        <begin position="350"/>
        <end position="368"/>
    </location>
</feature>
<keyword evidence="3" id="KW-0539">Nucleus</keyword>
<dbReference type="OrthoDB" id="1918685at2759"/>
<evidence type="ECO:0000313" key="6">
    <source>
        <dbReference type="EMBL" id="EED21649.1"/>
    </source>
</evidence>
<feature type="domain" description="Chromo" evidence="5">
    <location>
        <begin position="49"/>
        <end position="99"/>
    </location>
</feature>
<dbReference type="Pfam" id="PF00385">
    <property type="entry name" value="Chromo"/>
    <property type="match status" value="1"/>
</dbReference>
<evidence type="ECO:0000313" key="7">
    <source>
        <dbReference type="Proteomes" id="UP000001745"/>
    </source>
</evidence>
<feature type="region of interest" description="Disordered" evidence="4">
    <location>
        <begin position="296"/>
        <end position="319"/>
    </location>
</feature>
<feature type="region of interest" description="Disordered" evidence="4">
    <location>
        <begin position="374"/>
        <end position="419"/>
    </location>
</feature>
<dbReference type="PANTHER" id="PTHR22812">
    <property type="entry name" value="CHROMOBOX PROTEIN"/>
    <property type="match status" value="1"/>
</dbReference>
<dbReference type="InterPro" id="IPR023780">
    <property type="entry name" value="Chromo_domain"/>
</dbReference>
<comment type="subcellular location">
    <subcellularLocation>
        <location evidence="1">Nucleus</location>
    </subcellularLocation>
</comment>
<dbReference type="RefSeq" id="XP_002478612.1">
    <property type="nucleotide sequence ID" value="XM_002478567.1"/>
</dbReference>
<feature type="compositionally biased region" description="Polar residues" evidence="4">
    <location>
        <begin position="686"/>
        <end position="697"/>
    </location>
</feature>
<sequence length="1207" mass="135573">MASPPRPQGLGIQTPDLNDVPTSTVAAVEHDEDDISLTSTVESEFQDEYEVETIHAQEIINGQRMYLVKWKGYSDSRCTWEPRESFNTKEILREWKHRKRQIRRGLIQPFDVEAWQAECEALENARQERKRRRREKRARLGLPASENQESQNESQAIAEPTKEPDTVAPSSEASSDEEPLMARRSLGQNSPSNFDNTQSGSPNQPGNIAINNQPKPATARPPPTCPIKQTARPTNQTARQTERPRAASPKPVDIKVVDGRIQRRDLANVLNRARQQPSASADKNKTWKLFQTTHRFEKASRQDPEPNRNDLELQSPKTWSPFQMSSFLRKHQEKDSDNSLFVEQDEVPEAQQTTVPQTPSVSTESPVLPSQQLNAAEPSPAIPPSTLPAGTTLPSNKPTNNSAQGVREGQTKKKSDYFPTKNQPCSRVLNWYPNGTLWVGKRQLRDPTDILIRLSYGPEAVEIGDTLLCNCSFYAREIIFQLKYDLEIRLRFEELCTLERFRSLSRELNNEVFLNGFIRSYPDTKPGLDGLENLLLDKDIVAIARICPDPSKPDYGLTLICYPAATRSFQFLNRRNYCAPSGTLRIAGIRGILPRHLREVAPAKNESMTRKISQRPERQGRYEDAGKPQVEGLNTWRFPSQAIPSTPRSRPDDSSLGYKERVLLARNSRSEAPAICEDQAPGVPPSGQSNILSNPVATDQDDSADAHFDAMDTSSDSTPEANEDSIEIITSHAPVSNDIDVPSPAPLTLNEQYSNQGIEEGQDVHMLDISNPENIKVVLENFFLTNYNITYDNIAAVTSHATVKQANCFYLWFPEDADADFQVLEQFLENHFAIVLSNRKQNDWEKFTKSSSGVALFHHTFLHYSDMPGFHKLTMGSSFNFWNVSLATAIPNIEPKTHFQRLFPQGTGYLMAEDFMLQERDAAIMVLAWFREASILKFPGTIKMMFRPNVLQWLDWMSEEDPRSSAELLPRFAVMAVLIGDTACYGDSSNWPVEARDLDCFYNPSLESPVVSLAEMPKIEPADGFSGPGTNKTQEMEQQKDADLLCEVFAAWAILNAASLRKFNIITHNKPMDRWQKWQHIEIIQGANDFFRKSNINKDYYAKWLSQSSAALSPSKAAAALPVPASGASATTPTIPHPSLNDRVAPWNSDTQRIPHSKSQLPPTLAPANARRPSLNETAATWNSEAHKLASFNKGPPAASSNRRQSR</sequence>
<feature type="region of interest" description="Disordered" evidence="4">
    <location>
        <begin position="602"/>
        <end position="657"/>
    </location>
</feature>
<dbReference type="InterPro" id="IPR016197">
    <property type="entry name" value="Chromo-like_dom_sf"/>
</dbReference>
<dbReference type="GeneID" id="8106982"/>
<evidence type="ECO:0000256" key="3">
    <source>
        <dbReference type="ARBA" id="ARBA00023242"/>
    </source>
</evidence>
<dbReference type="SMART" id="SM00298">
    <property type="entry name" value="CHROMO"/>
    <property type="match status" value="1"/>
</dbReference>
<feature type="compositionally biased region" description="Basic residues" evidence="4">
    <location>
        <begin position="128"/>
        <end position="139"/>
    </location>
</feature>
<evidence type="ECO:0000259" key="5">
    <source>
        <dbReference type="PROSITE" id="PS50013"/>
    </source>
</evidence>
<dbReference type="Gene3D" id="2.40.50.40">
    <property type="match status" value="1"/>
</dbReference>
<evidence type="ECO:0000256" key="1">
    <source>
        <dbReference type="ARBA" id="ARBA00004123"/>
    </source>
</evidence>
<dbReference type="GO" id="GO:0005634">
    <property type="term" value="C:nucleus"/>
    <property type="evidence" value="ECO:0007669"/>
    <property type="project" value="UniProtKB-SubCell"/>
</dbReference>
<dbReference type="Proteomes" id="UP000001745">
    <property type="component" value="Unassembled WGS sequence"/>
</dbReference>
<feature type="compositionally biased region" description="Polar residues" evidence="4">
    <location>
        <begin position="388"/>
        <end position="404"/>
    </location>
</feature>
<feature type="compositionally biased region" description="Polar residues" evidence="4">
    <location>
        <begin position="145"/>
        <end position="155"/>
    </location>
</feature>
<comment type="subunit">
    <text evidence="2">Component of the NuA4 histone acetyltransferase complex.</text>
</comment>
<feature type="compositionally biased region" description="Polar residues" evidence="4">
    <location>
        <begin position="1148"/>
        <end position="1162"/>
    </location>
</feature>
<dbReference type="InterPro" id="IPR000953">
    <property type="entry name" value="Chromo/chromo_shadow_dom"/>
</dbReference>
<dbReference type="EMBL" id="EQ962653">
    <property type="protein sequence ID" value="EED21649.1"/>
    <property type="molecule type" value="Genomic_DNA"/>
</dbReference>
<feature type="compositionally biased region" description="Polar residues" evidence="4">
    <location>
        <begin position="186"/>
        <end position="215"/>
    </location>
</feature>
<dbReference type="CDD" id="cd18966">
    <property type="entry name" value="chromodomain"/>
    <property type="match status" value="1"/>
</dbReference>
<feature type="compositionally biased region" description="Polar residues" evidence="4">
    <location>
        <begin position="1175"/>
        <end position="1184"/>
    </location>
</feature>